<accession>A0A2S6BZ14</accession>
<reference evidence="4" key="1">
    <citation type="journal article" date="2017" name="bioRxiv">
        <title>Conservation of a gene cluster reveals novel cercosporin biosynthetic mechanisms and extends production to the genus Colletotrichum.</title>
        <authorList>
            <person name="de Jonge R."/>
            <person name="Ebert M.K."/>
            <person name="Huitt-Roehl C.R."/>
            <person name="Pal P."/>
            <person name="Suttle J.C."/>
            <person name="Spanner R.E."/>
            <person name="Neubauer J.D."/>
            <person name="Jurick W.M.II."/>
            <person name="Stott K.A."/>
            <person name="Secor G.A."/>
            <person name="Thomma B.P.H.J."/>
            <person name="Van de Peer Y."/>
            <person name="Townsend C.A."/>
            <person name="Bolton M.D."/>
        </authorList>
    </citation>
    <scope>NUCLEOTIDE SEQUENCE [LARGE SCALE GENOMIC DNA]</scope>
    <source>
        <strain evidence="4">CBS538.71</strain>
    </source>
</reference>
<organism evidence="3 4">
    <name type="scientific">Cercospora berteroae</name>
    <dbReference type="NCBI Taxonomy" id="357750"/>
    <lineage>
        <taxon>Eukaryota</taxon>
        <taxon>Fungi</taxon>
        <taxon>Dikarya</taxon>
        <taxon>Ascomycota</taxon>
        <taxon>Pezizomycotina</taxon>
        <taxon>Dothideomycetes</taxon>
        <taxon>Dothideomycetidae</taxon>
        <taxon>Mycosphaerellales</taxon>
        <taxon>Mycosphaerellaceae</taxon>
        <taxon>Cercospora</taxon>
    </lineage>
</organism>
<dbReference type="OrthoDB" id="3638495at2759"/>
<feature type="region of interest" description="Disordered" evidence="1">
    <location>
        <begin position="1"/>
        <end position="23"/>
    </location>
</feature>
<dbReference type="InterPro" id="IPR001810">
    <property type="entry name" value="F-box_dom"/>
</dbReference>
<dbReference type="AlphaFoldDB" id="A0A2S6BZ14"/>
<dbReference type="Proteomes" id="UP000237631">
    <property type="component" value="Unassembled WGS sequence"/>
</dbReference>
<dbReference type="EMBL" id="PNEN01001670">
    <property type="protein sequence ID" value="PPJ52718.1"/>
    <property type="molecule type" value="Genomic_DNA"/>
</dbReference>
<gene>
    <name evidence="3" type="ORF">CBER1_10791</name>
</gene>
<evidence type="ECO:0000259" key="2">
    <source>
        <dbReference type="Pfam" id="PF00646"/>
    </source>
</evidence>
<evidence type="ECO:0000256" key="1">
    <source>
        <dbReference type="SAM" id="MobiDB-lite"/>
    </source>
</evidence>
<sequence>MTNSEKRQKRKATRQEPGEPPAKQIKFKEHFINLLAPELQLAVLSFLPATDIQKCRRVNQYMRSLVNNPSNQVICTGPSITQARNKFDEFIKTHIEFDMDAVDADGNPCAFLHALVALTRLRGIAQDYCFEHTLWMMQFVEHWIKRRLMHTRSDLQHEVQIEQRWIVLGIASDLHTLHMKHKGLRFKDIGEETIDELEQFIQESTSLELLGVTSEQCDWALFQKVAAGAFEGTSYHTEDKTEVACMGCKPPYNFKLVGLVSQLGRGHWASEQEIQEWRPYAEGMRNGQSFEEVLQELDAMAEKERQREEDSWIMVQPKPRAGARNERHESANGCSDVESEAIGNGSRGLEQSAVAQAALSITYDDASDDALSLLPDRPTQENDEIGPLLSDLFGLPQFPTEAPFAYYCRSRRLVGLSKEVLQGEKTLTPLRKAAILNSIHIW</sequence>
<proteinExistence type="predicted"/>
<keyword evidence="4" id="KW-1185">Reference proteome</keyword>
<comment type="caution">
    <text evidence="3">The sequence shown here is derived from an EMBL/GenBank/DDBJ whole genome shotgun (WGS) entry which is preliminary data.</text>
</comment>
<dbReference type="Gene3D" id="1.20.1280.50">
    <property type="match status" value="1"/>
</dbReference>
<dbReference type="InterPro" id="IPR036047">
    <property type="entry name" value="F-box-like_dom_sf"/>
</dbReference>
<protein>
    <recommendedName>
        <fullName evidence="2">F-box domain-containing protein</fullName>
    </recommendedName>
</protein>
<dbReference type="CDD" id="cd09917">
    <property type="entry name" value="F-box_SF"/>
    <property type="match status" value="1"/>
</dbReference>
<evidence type="ECO:0000313" key="4">
    <source>
        <dbReference type="Proteomes" id="UP000237631"/>
    </source>
</evidence>
<dbReference type="SUPFAM" id="SSF81383">
    <property type="entry name" value="F-box domain"/>
    <property type="match status" value="1"/>
</dbReference>
<dbReference type="Pfam" id="PF00646">
    <property type="entry name" value="F-box"/>
    <property type="match status" value="1"/>
</dbReference>
<name>A0A2S6BZ14_9PEZI</name>
<evidence type="ECO:0000313" key="3">
    <source>
        <dbReference type="EMBL" id="PPJ52718.1"/>
    </source>
</evidence>
<feature type="domain" description="F-box" evidence="2">
    <location>
        <begin position="35"/>
        <end position="70"/>
    </location>
</feature>
<feature type="region of interest" description="Disordered" evidence="1">
    <location>
        <begin position="319"/>
        <end position="342"/>
    </location>
</feature>